<dbReference type="PhylomeDB" id="B4QZC3"/>
<gene>
    <name evidence="1" type="primary">Dsim\GD18488</name>
    <name evidence="1" type="ORF">Dsim_GD18488</name>
</gene>
<sequence>MQPDDDVVVAAAAAEMQMHSTSLLLQLLPQQQQSRLQQKQQQVNCTIFNAKVKSGNGKKSLAKFYAGSCHYLLARLENCGTTSPPSHVARLYFSYRYL</sequence>
<accession>B4QZC3</accession>
<dbReference type="HOGENOM" id="CLU_2335875_0_0_1"/>
<name>B4QZC3_DROSI</name>
<organism evidence="1 2">
    <name type="scientific">Drosophila simulans</name>
    <name type="common">Fruit fly</name>
    <dbReference type="NCBI Taxonomy" id="7240"/>
    <lineage>
        <taxon>Eukaryota</taxon>
        <taxon>Metazoa</taxon>
        <taxon>Ecdysozoa</taxon>
        <taxon>Arthropoda</taxon>
        <taxon>Hexapoda</taxon>
        <taxon>Insecta</taxon>
        <taxon>Pterygota</taxon>
        <taxon>Neoptera</taxon>
        <taxon>Endopterygota</taxon>
        <taxon>Diptera</taxon>
        <taxon>Brachycera</taxon>
        <taxon>Muscomorpha</taxon>
        <taxon>Ephydroidea</taxon>
        <taxon>Drosophilidae</taxon>
        <taxon>Drosophila</taxon>
        <taxon>Sophophora</taxon>
    </lineage>
</organism>
<dbReference type="EMBL" id="CM000364">
    <property type="protein sequence ID" value="EDX13859.1"/>
    <property type="molecule type" value="Genomic_DNA"/>
</dbReference>
<proteinExistence type="predicted"/>
<evidence type="ECO:0000313" key="1">
    <source>
        <dbReference type="EMBL" id="EDX13859.1"/>
    </source>
</evidence>
<dbReference type="AlphaFoldDB" id="B4QZC3"/>
<evidence type="ECO:0000313" key="2">
    <source>
        <dbReference type="Proteomes" id="UP000000304"/>
    </source>
</evidence>
<keyword evidence="2" id="KW-1185">Reference proteome</keyword>
<protein>
    <submittedName>
        <fullName evidence="1">GD18488</fullName>
    </submittedName>
</protein>
<dbReference type="Proteomes" id="UP000000304">
    <property type="component" value="Chromosome 3R"/>
</dbReference>
<reference evidence="1 2" key="1">
    <citation type="journal article" date="2007" name="Nature">
        <title>Evolution of genes and genomes on the Drosophila phylogeny.</title>
        <authorList>
            <consortium name="Drosophila 12 Genomes Consortium"/>
            <person name="Clark A.G."/>
            <person name="Eisen M.B."/>
            <person name="Smith D.R."/>
            <person name="Bergman C.M."/>
            <person name="Oliver B."/>
            <person name="Markow T.A."/>
            <person name="Kaufman T.C."/>
            <person name="Kellis M."/>
            <person name="Gelbart W."/>
            <person name="Iyer V.N."/>
            <person name="Pollard D.A."/>
            <person name="Sackton T.B."/>
            <person name="Larracuente A.M."/>
            <person name="Singh N.D."/>
            <person name="Abad J.P."/>
            <person name="Abt D.N."/>
            <person name="Adryan B."/>
            <person name="Aguade M."/>
            <person name="Akashi H."/>
            <person name="Anderson W.W."/>
            <person name="Aquadro C.F."/>
            <person name="Ardell D.H."/>
            <person name="Arguello R."/>
            <person name="Artieri C.G."/>
            <person name="Barbash D.A."/>
            <person name="Barker D."/>
            <person name="Barsanti P."/>
            <person name="Batterham P."/>
            <person name="Batzoglou S."/>
            <person name="Begun D."/>
            <person name="Bhutkar A."/>
            <person name="Blanco E."/>
            <person name="Bosak S.A."/>
            <person name="Bradley R.K."/>
            <person name="Brand A.D."/>
            <person name="Brent M.R."/>
            <person name="Brooks A.N."/>
            <person name="Brown R.H."/>
            <person name="Butlin R.K."/>
            <person name="Caggese C."/>
            <person name="Calvi B.R."/>
            <person name="Bernardo de Carvalho A."/>
            <person name="Caspi A."/>
            <person name="Castrezana S."/>
            <person name="Celniker S.E."/>
            <person name="Chang J.L."/>
            <person name="Chapple C."/>
            <person name="Chatterji S."/>
            <person name="Chinwalla A."/>
            <person name="Civetta A."/>
            <person name="Clifton S.W."/>
            <person name="Comeron J.M."/>
            <person name="Costello J.C."/>
            <person name="Coyne J.A."/>
            <person name="Daub J."/>
            <person name="David R.G."/>
            <person name="Delcher A.L."/>
            <person name="Delehaunty K."/>
            <person name="Do C.B."/>
            <person name="Ebling H."/>
            <person name="Edwards K."/>
            <person name="Eickbush T."/>
            <person name="Evans J.D."/>
            <person name="Filipski A."/>
            <person name="Findeiss S."/>
            <person name="Freyhult E."/>
            <person name="Fulton L."/>
            <person name="Fulton R."/>
            <person name="Garcia A.C."/>
            <person name="Gardiner A."/>
            <person name="Garfield D.A."/>
            <person name="Garvin B.E."/>
            <person name="Gibson G."/>
            <person name="Gilbert D."/>
            <person name="Gnerre S."/>
            <person name="Godfrey J."/>
            <person name="Good R."/>
            <person name="Gotea V."/>
            <person name="Gravely B."/>
            <person name="Greenberg A.J."/>
            <person name="Griffiths-Jones S."/>
            <person name="Gross S."/>
            <person name="Guigo R."/>
            <person name="Gustafson E.A."/>
            <person name="Haerty W."/>
            <person name="Hahn M.W."/>
            <person name="Halligan D.L."/>
            <person name="Halpern A.L."/>
            <person name="Halter G.M."/>
            <person name="Han M.V."/>
            <person name="Heger A."/>
            <person name="Hillier L."/>
            <person name="Hinrichs A.S."/>
            <person name="Holmes I."/>
            <person name="Hoskins R.A."/>
            <person name="Hubisz M.J."/>
            <person name="Hultmark D."/>
            <person name="Huntley M.A."/>
            <person name="Jaffe D.B."/>
            <person name="Jagadeeshan S."/>
            <person name="Jeck W.R."/>
            <person name="Johnson J."/>
            <person name="Jones C.D."/>
            <person name="Jordan W.C."/>
            <person name="Karpen G.H."/>
            <person name="Kataoka E."/>
            <person name="Keightley P.D."/>
            <person name="Kheradpour P."/>
            <person name="Kirkness E.F."/>
            <person name="Koerich L.B."/>
            <person name="Kristiansen K."/>
            <person name="Kudrna D."/>
            <person name="Kulathinal R.J."/>
            <person name="Kumar S."/>
            <person name="Kwok R."/>
            <person name="Lander E."/>
            <person name="Langley C.H."/>
            <person name="Lapoint R."/>
            <person name="Lazzaro B.P."/>
            <person name="Lee S.J."/>
            <person name="Levesque L."/>
            <person name="Li R."/>
            <person name="Lin C.F."/>
            <person name="Lin M.F."/>
            <person name="Lindblad-Toh K."/>
            <person name="Llopart A."/>
            <person name="Long M."/>
            <person name="Low L."/>
            <person name="Lozovsky E."/>
            <person name="Lu J."/>
            <person name="Luo M."/>
            <person name="Machado C.A."/>
            <person name="Makalowski W."/>
            <person name="Marzo M."/>
            <person name="Matsuda M."/>
            <person name="Matzkin L."/>
            <person name="McAllister B."/>
            <person name="McBride C.S."/>
            <person name="McKernan B."/>
            <person name="McKernan K."/>
            <person name="Mendez-Lago M."/>
            <person name="Minx P."/>
            <person name="Mollenhauer M.U."/>
            <person name="Montooth K."/>
            <person name="Mount S.M."/>
            <person name="Mu X."/>
            <person name="Myers E."/>
            <person name="Negre B."/>
            <person name="Newfeld S."/>
            <person name="Nielsen R."/>
            <person name="Noor M.A."/>
            <person name="O'Grady P."/>
            <person name="Pachter L."/>
            <person name="Papaceit M."/>
            <person name="Parisi M.J."/>
            <person name="Parisi M."/>
            <person name="Parts L."/>
            <person name="Pedersen J.S."/>
            <person name="Pesole G."/>
            <person name="Phillippy A.M."/>
            <person name="Ponting C.P."/>
            <person name="Pop M."/>
            <person name="Porcelli D."/>
            <person name="Powell J.R."/>
            <person name="Prohaska S."/>
            <person name="Pruitt K."/>
            <person name="Puig M."/>
            <person name="Quesneville H."/>
            <person name="Ram K.R."/>
            <person name="Rand D."/>
            <person name="Rasmussen M.D."/>
            <person name="Reed L.K."/>
            <person name="Reenan R."/>
            <person name="Reily A."/>
            <person name="Remington K.A."/>
            <person name="Rieger T.T."/>
            <person name="Ritchie M.G."/>
            <person name="Robin C."/>
            <person name="Rogers Y.H."/>
            <person name="Rohde C."/>
            <person name="Rozas J."/>
            <person name="Rubenfield M.J."/>
            <person name="Ruiz A."/>
            <person name="Russo S."/>
            <person name="Salzberg S.L."/>
            <person name="Sanchez-Gracia A."/>
            <person name="Saranga D.J."/>
            <person name="Sato H."/>
            <person name="Schaeffer S.W."/>
            <person name="Schatz M.C."/>
            <person name="Schlenke T."/>
            <person name="Schwartz R."/>
            <person name="Segarra C."/>
            <person name="Singh R.S."/>
            <person name="Sirot L."/>
            <person name="Sirota M."/>
            <person name="Sisneros N.B."/>
            <person name="Smith C.D."/>
            <person name="Smith T.F."/>
            <person name="Spieth J."/>
            <person name="Stage D.E."/>
            <person name="Stark A."/>
            <person name="Stephan W."/>
            <person name="Strausberg R.L."/>
            <person name="Strempel S."/>
            <person name="Sturgill D."/>
            <person name="Sutton G."/>
            <person name="Sutton G.G."/>
            <person name="Tao W."/>
            <person name="Teichmann S."/>
            <person name="Tobari Y.N."/>
            <person name="Tomimura Y."/>
            <person name="Tsolas J.M."/>
            <person name="Valente V.L."/>
            <person name="Venter E."/>
            <person name="Venter J.C."/>
            <person name="Vicario S."/>
            <person name="Vieira F.G."/>
            <person name="Vilella A.J."/>
            <person name="Villasante A."/>
            <person name="Walenz B."/>
            <person name="Wang J."/>
            <person name="Wasserman M."/>
            <person name="Watts T."/>
            <person name="Wilson D."/>
            <person name="Wilson R.K."/>
            <person name="Wing R.A."/>
            <person name="Wolfner M.F."/>
            <person name="Wong A."/>
            <person name="Wong G.K."/>
            <person name="Wu C.I."/>
            <person name="Wu G."/>
            <person name="Yamamoto D."/>
            <person name="Yang H.P."/>
            <person name="Yang S.P."/>
            <person name="Yorke J.A."/>
            <person name="Yoshida K."/>
            <person name="Zdobnov E."/>
            <person name="Zhang P."/>
            <person name="Zhang Y."/>
            <person name="Zimin A.V."/>
            <person name="Baldwin J."/>
            <person name="Abdouelleil A."/>
            <person name="Abdulkadir J."/>
            <person name="Abebe A."/>
            <person name="Abera B."/>
            <person name="Abreu J."/>
            <person name="Acer S.C."/>
            <person name="Aftuck L."/>
            <person name="Alexander A."/>
            <person name="An P."/>
            <person name="Anderson E."/>
            <person name="Anderson S."/>
            <person name="Arachi H."/>
            <person name="Azer M."/>
            <person name="Bachantsang P."/>
            <person name="Barry A."/>
            <person name="Bayul T."/>
            <person name="Berlin A."/>
            <person name="Bessette D."/>
            <person name="Bloom T."/>
            <person name="Blye J."/>
            <person name="Boguslavskiy L."/>
            <person name="Bonnet C."/>
            <person name="Boukhgalter B."/>
            <person name="Bourzgui I."/>
            <person name="Brown A."/>
            <person name="Cahill P."/>
            <person name="Channer S."/>
            <person name="Cheshatsang Y."/>
            <person name="Chuda L."/>
            <person name="Citroen M."/>
            <person name="Collymore A."/>
            <person name="Cooke P."/>
            <person name="Costello M."/>
            <person name="D'Aco K."/>
            <person name="Daza R."/>
            <person name="De Haan G."/>
            <person name="DeGray S."/>
            <person name="DeMaso C."/>
            <person name="Dhargay N."/>
            <person name="Dooley K."/>
            <person name="Dooley E."/>
            <person name="Doricent M."/>
            <person name="Dorje P."/>
            <person name="Dorjee K."/>
            <person name="Dupes A."/>
            <person name="Elong R."/>
            <person name="Falk J."/>
            <person name="Farina A."/>
            <person name="Faro S."/>
            <person name="Ferguson D."/>
            <person name="Fisher S."/>
            <person name="Foley C.D."/>
            <person name="Franke A."/>
            <person name="Friedrich D."/>
            <person name="Gadbois L."/>
            <person name="Gearin G."/>
            <person name="Gearin C.R."/>
            <person name="Giannoukos G."/>
            <person name="Goode T."/>
            <person name="Graham J."/>
            <person name="Grandbois E."/>
            <person name="Grewal S."/>
            <person name="Gyaltsen K."/>
            <person name="Hafez N."/>
            <person name="Hagos B."/>
            <person name="Hall J."/>
            <person name="Henson C."/>
            <person name="Hollinger A."/>
            <person name="Honan T."/>
            <person name="Huard M.D."/>
            <person name="Hughes L."/>
            <person name="Hurhula B."/>
            <person name="Husby M.E."/>
            <person name="Kamat A."/>
            <person name="Kanga B."/>
            <person name="Kashin S."/>
            <person name="Khazanovich D."/>
            <person name="Kisner P."/>
            <person name="Lance K."/>
            <person name="Lara M."/>
            <person name="Lee W."/>
            <person name="Lennon N."/>
            <person name="Letendre F."/>
            <person name="LeVine R."/>
            <person name="Lipovsky A."/>
            <person name="Liu X."/>
            <person name="Liu J."/>
            <person name="Liu S."/>
            <person name="Lokyitsang T."/>
            <person name="Lokyitsang Y."/>
            <person name="Lubonja R."/>
            <person name="Lui A."/>
            <person name="MacDonald P."/>
            <person name="Magnisalis V."/>
            <person name="Maru K."/>
            <person name="Matthews C."/>
            <person name="McCusker W."/>
            <person name="McDonough S."/>
            <person name="Mehta T."/>
            <person name="Meldrim J."/>
            <person name="Meneus L."/>
            <person name="Mihai O."/>
            <person name="Mihalev A."/>
            <person name="Mihova T."/>
            <person name="Mittelman R."/>
            <person name="Mlenga V."/>
            <person name="Montmayeur A."/>
            <person name="Mulrain L."/>
            <person name="Navidi A."/>
            <person name="Naylor J."/>
            <person name="Negash T."/>
            <person name="Nguyen T."/>
            <person name="Nguyen N."/>
            <person name="Nicol R."/>
            <person name="Norbu C."/>
            <person name="Norbu N."/>
            <person name="Novod N."/>
            <person name="O'Neill B."/>
            <person name="Osman S."/>
            <person name="Markiewicz E."/>
            <person name="Oyono O.L."/>
            <person name="Patti C."/>
            <person name="Phunkhang P."/>
            <person name="Pierre F."/>
            <person name="Priest M."/>
            <person name="Raghuraman S."/>
            <person name="Rege F."/>
            <person name="Reyes R."/>
            <person name="Rise C."/>
            <person name="Rogov P."/>
            <person name="Ross K."/>
            <person name="Ryan E."/>
            <person name="Settipalli S."/>
            <person name="Shea T."/>
            <person name="Sherpa N."/>
            <person name="Shi L."/>
            <person name="Shih D."/>
            <person name="Sparrow T."/>
            <person name="Spaulding J."/>
            <person name="Stalker J."/>
            <person name="Stange-Thomann N."/>
            <person name="Stavropoulos S."/>
            <person name="Stone C."/>
            <person name="Strader C."/>
            <person name="Tesfaye S."/>
            <person name="Thomson T."/>
            <person name="Thoulutsang Y."/>
            <person name="Thoulutsang D."/>
            <person name="Topham K."/>
            <person name="Topping I."/>
            <person name="Tsamla T."/>
            <person name="Vassiliev H."/>
            <person name="Vo A."/>
            <person name="Wangchuk T."/>
            <person name="Wangdi T."/>
            <person name="Weiand M."/>
            <person name="Wilkinson J."/>
            <person name="Wilson A."/>
            <person name="Yadav S."/>
            <person name="Young G."/>
            <person name="Yu Q."/>
            <person name="Zembek L."/>
            <person name="Zhong D."/>
            <person name="Zimmer A."/>
            <person name="Zwirko Z."/>
            <person name="Jaffe D.B."/>
            <person name="Alvarez P."/>
            <person name="Brockman W."/>
            <person name="Butler J."/>
            <person name="Chin C."/>
            <person name="Gnerre S."/>
            <person name="Grabherr M."/>
            <person name="Kleber M."/>
            <person name="Mauceli E."/>
            <person name="MacCallum I."/>
        </authorList>
    </citation>
    <scope>NUCLEOTIDE SEQUENCE [LARGE SCALE GENOMIC DNA]</scope>
    <source>
        <strain evidence="2">white501</strain>
    </source>
</reference>